<dbReference type="Proteomes" id="UP001229955">
    <property type="component" value="Chromosome"/>
</dbReference>
<dbReference type="Gene3D" id="3.40.50.410">
    <property type="entry name" value="von Willebrand factor, type A domain"/>
    <property type="match status" value="1"/>
</dbReference>
<accession>A0AA49JVJ0</accession>
<dbReference type="PANTHER" id="PTHR33608:SF7">
    <property type="entry name" value="DUF58 DOMAIN-CONTAINING PROTEIN"/>
    <property type="match status" value="1"/>
</dbReference>
<evidence type="ECO:0000259" key="1">
    <source>
        <dbReference type="PROSITE" id="PS50234"/>
    </source>
</evidence>
<organism evidence="3 4">
    <name type="scientific">Pseudogemmatithrix spongiicola</name>
    <dbReference type="NCBI Taxonomy" id="3062599"/>
    <lineage>
        <taxon>Bacteria</taxon>
        <taxon>Pseudomonadati</taxon>
        <taxon>Gemmatimonadota</taxon>
        <taxon>Gemmatimonadia</taxon>
        <taxon>Gemmatimonadales</taxon>
        <taxon>Gemmatimonadaceae</taxon>
        <taxon>Pseudogemmatithrix</taxon>
    </lineage>
</organism>
<dbReference type="SUPFAM" id="SSF53300">
    <property type="entry name" value="vWA-like"/>
    <property type="match status" value="1"/>
</dbReference>
<dbReference type="EMBL" id="CP130612">
    <property type="protein sequence ID" value="WKW12694.1"/>
    <property type="molecule type" value="Genomic_DNA"/>
</dbReference>
<name>A0AA49K0T7_9BACT</name>
<evidence type="ECO:0000313" key="3">
    <source>
        <dbReference type="EMBL" id="WKW15601.1"/>
    </source>
</evidence>
<dbReference type="InterPro" id="IPR036465">
    <property type="entry name" value="vWFA_dom_sf"/>
</dbReference>
<reference evidence="3" key="1">
    <citation type="submission" date="2023-07" db="EMBL/GenBank/DDBJ databases">
        <authorList>
            <person name="Haufschild T."/>
            <person name="Kallscheuer N."/>
            <person name="Hammer J."/>
            <person name="Kohn T."/>
            <person name="Kabuu M."/>
            <person name="Jogler M."/>
            <person name="Wohfarth N."/>
            <person name="Heuer A."/>
            <person name="Rohde M."/>
            <person name="van Teeseling M.C.F."/>
            <person name="Jogler C."/>
        </authorList>
    </citation>
    <scope>NUCLEOTIDE SEQUENCE</scope>
    <source>
        <strain evidence="2">Strain 138</strain>
        <strain evidence="3">Strain 318</strain>
    </source>
</reference>
<dbReference type="RefSeq" id="WP_367887950.1">
    <property type="nucleotide sequence ID" value="NZ_CP130613.1"/>
</dbReference>
<dbReference type="AlphaFoldDB" id="A0AA49K0T7"/>
<dbReference type="KEGG" id="pspc:Strain318_002000"/>
<dbReference type="InterPro" id="IPR002881">
    <property type="entry name" value="DUF58"/>
</dbReference>
<dbReference type="InterPro" id="IPR002035">
    <property type="entry name" value="VWF_A"/>
</dbReference>
<accession>A0AA49K0T7</accession>
<dbReference type="PROSITE" id="PS50234">
    <property type="entry name" value="VWFA"/>
    <property type="match status" value="1"/>
</dbReference>
<sequence>MSAPATGPLRPDLMDPRTLAALGRLEVISRWLVDGVLNGLHRSPKKGFSVEFAEHRAYQPGDDLRLMDWKVAARADKWLIKQYEEETNLRATIVLDVSKSMDWASAPTLLTKRQYAEQVVAALSLLLLRQRDAVGLIRFDDQIRSAIKPASRQLQFTRLVAALGESGGGPASDAGSALRQAAQAVKRRGMVVLVSDLLLDPQDVDDAVRVLRAQGHDVAVLHILDPAERSFELGVGESLFVDTEGGESLAATPAEVREAYVETVAEAMAEWRARLSASGAVYEPILTTEPFGVPLRRAFARRQRLP</sequence>
<dbReference type="EMBL" id="CP130613">
    <property type="protein sequence ID" value="WKW15601.1"/>
    <property type="molecule type" value="Genomic_DNA"/>
</dbReference>
<dbReference type="CDD" id="cd00198">
    <property type="entry name" value="vWFA"/>
    <property type="match status" value="1"/>
</dbReference>
<dbReference type="Pfam" id="PF01882">
    <property type="entry name" value="DUF58"/>
    <property type="match status" value="1"/>
</dbReference>
<evidence type="ECO:0000313" key="2">
    <source>
        <dbReference type="EMBL" id="WKW12694.1"/>
    </source>
</evidence>
<feature type="domain" description="VWFA" evidence="1">
    <location>
        <begin position="90"/>
        <end position="275"/>
    </location>
</feature>
<keyword evidence="4" id="KW-1185">Reference proteome</keyword>
<proteinExistence type="predicted"/>
<evidence type="ECO:0000313" key="4">
    <source>
        <dbReference type="Proteomes" id="UP001229955"/>
    </source>
</evidence>
<dbReference type="PANTHER" id="PTHR33608">
    <property type="entry name" value="BLL2464 PROTEIN"/>
    <property type="match status" value="1"/>
</dbReference>
<protein>
    <submittedName>
        <fullName evidence="3">DUF58 domain-containing protein</fullName>
    </submittedName>
</protein>
<gene>
    <name evidence="2" type="ORF">Strain138_002001</name>
    <name evidence="3" type="ORF">Strain318_002000</name>
</gene>